<gene>
    <name evidence="5" type="ORF">JIN84_01585</name>
</gene>
<dbReference type="Proteomes" id="UP000600139">
    <property type="component" value="Unassembled WGS sequence"/>
</dbReference>
<evidence type="ECO:0000313" key="5">
    <source>
        <dbReference type="EMBL" id="MBK1814299.1"/>
    </source>
</evidence>
<keyword evidence="6" id="KW-1185">Reference proteome</keyword>
<dbReference type="Pfam" id="PF04862">
    <property type="entry name" value="DUF642"/>
    <property type="match status" value="1"/>
</dbReference>
<feature type="signal peptide" evidence="3">
    <location>
        <begin position="1"/>
        <end position="20"/>
    </location>
</feature>
<sequence length="2958" mass="317278">MNRTCSVLSFLGSLMLAAAAMGQYELKSGNFNSMFVPQTASGTAATPSGPPNVTNPPPTSSQFSSMGQVAGGGGPLSDSSTLTSRYPSNTAKNLVLRQVTIGGVFASGVPRFSLGDVITPPLAQADGITTAGSSYWRVQPVQPGEIFQIGGVATTVFPVSNVTVANASINTTSVTVSGTLPASLVVGATILGQPITSIEGNNVTLAGNSNATINSATSVQIMPANTYYYSPHAEKVFASQAGRVTITWVTRVPDANNNYLIRTEDFAVSSNTTLPVRRIYWTEGGFDGPKVQITDSRITTVNPAYYGTVPKAVAKEIQIPGNNPLTPNLTTLSFDKFSGIGQLHAYNVEGRIFIEYLGNVRLGGNIHEFIGSDVVEIVRVPEVHYNTVHLGKEIGPHEPSVSIAPPPGAGTAAEASAMVTNGKVTGLNLINGGSGYGSTAPIVTFATPDKGMAATATATVVNGTVTGLTLVNSGSGYPALTPAPVLSSLQNGSSYYGTTVRPDSTVGYFAERTTSGENTPDDGTPASLDAYNRVVFYWLEAGAYGIQWPKFQDRYWLRWSPNLRDYAHYTVDSSLGNASTGVPFSDGSLPSIIYQDDPAQSEASIDLSTQRLFVNFAADSDQRNRSLLKFIGSSNVWYVNLYSQGEARSLDLDSTMIAENGAITVTVGSTAGLEVGMVVTGAGIPGHGVITRIIDGTRYVMVPVGAGVPVVEGQISNPSFEANAAPAGPGYVSAANSITGWTKAGRVGLNTAAGPFADNGTIPQGSNVAFIQRETGTDNLSTTITGLIAGRSYQVSFGVNARSGNTPTMRVKADGKTLLSEVVSSGGYQVKKVVFTATGATAVLLIENATVSGDHSLLLDNFTLRNFATLVHTVESDVGSPIKTVATVGDRLVAPDGHENAGYISYGTGYFPQGYVNPFVAGIQAANKGAIIPVNVIPADHQQLTVRWFKKIARPSTEFPDLYVPGKIGRYTVSYPATTSPEIVIAQGVGTDDLSAAQDAGYVYYQNDPSKPGYNPNEEHAFSISPRAYALRDDLNITSGENYTSEPFLLLAYQNPVDARPAMKAYKVRRSNATYDFDYTATAGTLLVKPYPLPLMPAPMVGTGANRTSKDLEIIGADAPANGTVSTLPAYKGFTFKDRKGFTWIHRGPHTAEASPTLRMKLYYPSREGFFIPYSGEPEVGTLMPFLRRPERSGQEFSLKEIDSNADGSPGGIDEPLTITYRPAWPADAPELRVAETLTLPKFGLPQVRGQASTEIFYQQSIANAATASAMSKHSVVLHDPTREKVATLASSGVTLAAVPSLLKTTSYQGRTYFQGLPAHLQQRFYYDPNRGTKGTLVLAGAFHDEPAGEDYLDLNTLAAKEVEIIKALLPTGTTGKSDWDSAIDALKTQVDIHVPDPSRAGSYVVGNSITYRTQEIPYTENPNIPVDSYALTASGKGSGYVTMVFGNGGNPDQQPQEDPVQVKVIKVAKQLYVGDLKVIQSGNPLDEQVTLRQSGDFASRPEDYEFEWRWTTGAASAPAVYSTVMTKRVGDASNASNKWLVVRDPGALRPTADQYTAAGSSLPFPRGENVHPVSYVLDAQNRPTSEVIASSSYTDAEAAAGYPALVVKSSVGVDFSSGVPGDIVFSAALGSYDGLVLYVNQRPVLAHNAATTGLALTNASAGLTQNGLSKQFSIAPSYFTAGPNAIEVAVYTTADPNTVTSLDFMLEASQETDAVVTGDVWQTPLDPTGINTNIAMVGSSSELPFGGPQFVLNDRWFTMRYRPKVSSGNVLTDGLSQSQVKWSRWMPPQFVEGWIKRVLAAINPFEQRVKDLYNNATNTDVSVLTQAGTRWEGDVALTMSNINDVGLIAIYETVLNRGKDMSINANTNDPDTNNALTLAAGYLNDLYTILGNEAYADAANPTISLDDQTSVNEVNTSRFSFEGQVASSLEEELAMLRGRDDFLSPGVSTAPAYNRLYWNYTRGINSGEVIYAVNYNVKEKVGGSTADGVIDESDAQRMFPQGHGDAYGHYLTALTGYYRLLTNSNFTWTPRAEAVTVLGQPVTVDYMDERKFAAAASNIARTAQQICALVFRQSYKDDPSAGWSSYRDSRGSNPQTGITSRQGLDEWVSRSTQGAYLNWAVANAMVPDHDISHSGVQKIDRTTVPEISQLVATATSFQTTIDNANSGINPLGLTSGTIAFDLSPSEMKAGNSQFEQVYSRSLNALVNASGAFNQASRMTRSLRNQQNQIDDYNTAIVQQERAYVNQLIDIFGRPYSGDVGAGKTYAQGYVGPDTERWFVLNRPSDLVDTTKPVTVTMRVPTQVRGFTGDTIADVVGSYNSVDTKEAAVTINPNRFAQFAEVMGIGGTRPQTGSLQEALLDSYLSQMALLKAANELKVKQANFTRQAWAFSEIVSNHRIQFDKTKETAIAVKSLQTASMIMTRAQSFLTITSDTTYQISEAAAESLPKSVGLATDATAPVRGSIKLATSTVMNGMAYAKYGLMAGAIASEASADVLSGLLKDTLQEMNLDLEEKQLAYEMEASYRDLLSQHFEFAELVANQQRADQKAVNLRAEGDRILAEREVFRQRAAAVIQGYRTRDLGFRIFRNEALEQYRSLFDLASRYSYLAAKSYDYETGLLGTARGQEVFDKIIASRSLGDLTGGVPQSTVSTLGDAGLAGTMAQLKADFSVAEGRLGINNPDEYGTVFSLRKELFRLLDDPSITSDENAWQQTLERHIVANVLGDSDVAAYCRIARKPDGTAIPGIVIPFSTTIQDGKNFFGLSLAGGDHAYTPSNFATKIYNVGVALPGYVGMDTYATGNVVSGTPANGGANSLSATPYAYLIPCGSDYMLAPPLGDNNILRAWQVKDQALPLPYNLGANDFNSTKFFNANGTLSEQPWILRKHQAFRMVPDASAFYSSVPAEFTNSRLIGRSVWNSKWKLVIPANTLSNNEQDGLSRFAASVKDIQLFLRTYSNSGN</sequence>
<organism evidence="5 6">
    <name type="scientific">Luteolibacter yonseiensis</name>
    <dbReference type="NCBI Taxonomy" id="1144680"/>
    <lineage>
        <taxon>Bacteria</taxon>
        <taxon>Pseudomonadati</taxon>
        <taxon>Verrucomicrobiota</taxon>
        <taxon>Verrucomicrobiia</taxon>
        <taxon>Verrucomicrobiales</taxon>
        <taxon>Verrucomicrobiaceae</taxon>
        <taxon>Luteolibacter</taxon>
    </lineage>
</organism>
<reference evidence="5" key="1">
    <citation type="submission" date="2021-01" db="EMBL/GenBank/DDBJ databases">
        <title>Modified the classification status of verrucomicrobia.</title>
        <authorList>
            <person name="Feng X."/>
        </authorList>
    </citation>
    <scope>NUCLEOTIDE SEQUENCE</scope>
    <source>
        <strain evidence="5">JCM 18052</strain>
    </source>
</reference>
<dbReference type="Gene3D" id="2.60.120.260">
    <property type="entry name" value="Galactose-binding domain-like"/>
    <property type="match status" value="1"/>
</dbReference>
<keyword evidence="1" id="KW-0175">Coiled coil</keyword>
<keyword evidence="3" id="KW-0732">Signal</keyword>
<feature type="chain" id="PRO_5037188290" evidence="3">
    <location>
        <begin position="21"/>
        <end position="2958"/>
    </location>
</feature>
<evidence type="ECO:0000313" key="6">
    <source>
        <dbReference type="Proteomes" id="UP000600139"/>
    </source>
</evidence>
<feature type="region of interest" description="Disordered" evidence="2">
    <location>
        <begin position="2078"/>
        <end position="2102"/>
    </location>
</feature>
<feature type="compositionally biased region" description="Pro residues" evidence="2">
    <location>
        <begin position="48"/>
        <end position="59"/>
    </location>
</feature>
<feature type="domain" description="DUF642" evidence="4">
    <location>
        <begin position="714"/>
        <end position="856"/>
    </location>
</feature>
<evidence type="ECO:0000256" key="2">
    <source>
        <dbReference type="SAM" id="MobiDB-lite"/>
    </source>
</evidence>
<evidence type="ECO:0000259" key="4">
    <source>
        <dbReference type="Pfam" id="PF04862"/>
    </source>
</evidence>
<comment type="caution">
    <text evidence="5">The sequence shown here is derived from an EMBL/GenBank/DDBJ whole genome shotgun (WGS) entry which is preliminary data.</text>
</comment>
<evidence type="ECO:0000256" key="3">
    <source>
        <dbReference type="SAM" id="SignalP"/>
    </source>
</evidence>
<dbReference type="EMBL" id="JAENIK010000002">
    <property type="protein sequence ID" value="MBK1814299.1"/>
    <property type="molecule type" value="Genomic_DNA"/>
</dbReference>
<proteinExistence type="predicted"/>
<accession>A0A934VAE7</accession>
<evidence type="ECO:0000256" key="1">
    <source>
        <dbReference type="SAM" id="Coils"/>
    </source>
</evidence>
<feature type="compositionally biased region" description="Polar residues" evidence="2">
    <location>
        <begin position="2092"/>
        <end position="2102"/>
    </location>
</feature>
<dbReference type="InterPro" id="IPR006946">
    <property type="entry name" value="DGR2-like_dom"/>
</dbReference>
<protein>
    <submittedName>
        <fullName evidence="5">DUF642 domain-containing protein</fullName>
    </submittedName>
</protein>
<name>A0A934VAE7_9BACT</name>
<dbReference type="RefSeq" id="WP_200349265.1">
    <property type="nucleotide sequence ID" value="NZ_BAABHZ010000005.1"/>
</dbReference>
<feature type="coiled-coil region" evidence="1">
    <location>
        <begin position="2216"/>
        <end position="2243"/>
    </location>
</feature>
<feature type="region of interest" description="Disordered" evidence="2">
    <location>
        <begin position="40"/>
        <end position="81"/>
    </location>
</feature>